<dbReference type="Pfam" id="PF02668">
    <property type="entry name" value="TauD"/>
    <property type="match status" value="1"/>
</dbReference>
<evidence type="ECO:0000256" key="4">
    <source>
        <dbReference type="ARBA" id="ARBA00022964"/>
    </source>
</evidence>
<evidence type="ECO:0000313" key="8">
    <source>
        <dbReference type="EMBL" id="AIB13919.1"/>
    </source>
</evidence>
<evidence type="ECO:0000313" key="9">
    <source>
        <dbReference type="EMBL" id="MFL7905169.1"/>
    </source>
</evidence>
<evidence type="ECO:0000256" key="1">
    <source>
        <dbReference type="ARBA" id="ARBA00001954"/>
    </source>
</evidence>
<dbReference type="SUPFAM" id="SSF51197">
    <property type="entry name" value="Clavaminate synthase-like"/>
    <property type="match status" value="1"/>
</dbReference>
<dbReference type="RefSeq" id="WP_040134250.1">
    <property type="nucleotide sequence ID" value="NZ_CP007794.1"/>
</dbReference>
<dbReference type="Proteomes" id="UP000027186">
    <property type="component" value="Plasmid AbAZ39_p1"/>
</dbReference>
<sequence length="300" mass="33101">MSLPSGFDIKPINGNIGAELRGVTLSGDLHPAVLKAIQDAVYEYKVIFVRDQHHIDDVRQEAFGRLWGKLVGHPTVPSLGGTEGILDVDGSRGERASSWHADITFLGDYPSITILRPHELPDRGGDTLWGNTAAAYAELPEPLRELAGKLRAIHTNQYDYVGDRGNVREDGLKRFNEVFTSTVYETEHPLVSVHPVTGERTLLVGHFLQRLVGFGTSDSNRLIGIFTDHATRPENTVRWHWSPGDVAIWDNRATIHRAVDDYGDRPRVVRRTTVAGDVVVGVDGRPSVTRVLGRKPSLAA</sequence>
<dbReference type="Proteomes" id="UP001628281">
    <property type="component" value="Unassembled WGS sequence"/>
</dbReference>
<dbReference type="GO" id="GO:0016706">
    <property type="term" value="F:2-oxoglutarate-dependent dioxygenase activity"/>
    <property type="evidence" value="ECO:0007669"/>
    <property type="project" value="TreeGrafter"/>
</dbReference>
<dbReference type="EMBL" id="CP007794">
    <property type="protein sequence ID" value="AIB13919.1"/>
    <property type="molecule type" value="Genomic_DNA"/>
</dbReference>
<reference evidence="8 11" key="1">
    <citation type="journal article" date="2014" name="Genome Announc.">
        <title>Complete Genome Sequence of the Model Rhizosphere Strain Azospirillum brasilense Az39, Successfully Applied in Agriculture.</title>
        <authorList>
            <person name="Rivera D."/>
            <person name="Revale S."/>
            <person name="Molina R."/>
            <person name="Gualpa J."/>
            <person name="Puente M."/>
            <person name="Maroniche G."/>
            <person name="Paris G."/>
            <person name="Baker D."/>
            <person name="Clavijo B."/>
            <person name="McLay K."/>
            <person name="Spaepen S."/>
            <person name="Perticari A."/>
            <person name="Vazquez M."/>
            <person name="Wisniewski-Dye F."/>
            <person name="Watkins C."/>
            <person name="Martinez-Abarca F."/>
            <person name="Vanderleyden J."/>
            <person name="Cassan F."/>
        </authorList>
    </citation>
    <scope>NUCLEOTIDE SEQUENCE [LARGE SCALE GENOMIC DNA]</scope>
    <source>
        <strain evidence="8 11">Az39</strain>
        <plasmid evidence="8">AbAZ39_p1</plasmid>
    </source>
</reference>
<keyword evidence="5" id="KW-0560">Oxidoreductase</keyword>
<comment type="cofactor">
    <cofactor evidence="1">
        <name>Fe(2+)</name>
        <dbReference type="ChEBI" id="CHEBI:29033"/>
    </cofactor>
</comment>
<proteinExistence type="inferred from homology"/>
<evidence type="ECO:0000313" key="10">
    <source>
        <dbReference type="EMBL" id="PNQ95202.1"/>
    </source>
</evidence>
<evidence type="ECO:0000313" key="11">
    <source>
        <dbReference type="Proteomes" id="UP000027186"/>
    </source>
</evidence>
<keyword evidence="8" id="KW-0614">Plasmid</keyword>
<dbReference type="Proteomes" id="UP000236268">
    <property type="component" value="Unassembled WGS sequence"/>
</dbReference>
<dbReference type="FunFam" id="3.60.130.10:FF:000002">
    <property type="entry name" value="Alpha-ketoglutarate-dependent taurine dioxygenase"/>
    <property type="match status" value="1"/>
</dbReference>
<organism evidence="8 11">
    <name type="scientific">Azospirillum argentinense</name>
    <dbReference type="NCBI Taxonomy" id="2970906"/>
    <lineage>
        <taxon>Bacteria</taxon>
        <taxon>Pseudomonadati</taxon>
        <taxon>Pseudomonadota</taxon>
        <taxon>Alphaproteobacteria</taxon>
        <taxon>Rhodospirillales</taxon>
        <taxon>Azospirillaceae</taxon>
        <taxon>Azospirillum</taxon>
    </lineage>
</organism>
<evidence type="ECO:0000259" key="7">
    <source>
        <dbReference type="Pfam" id="PF02668"/>
    </source>
</evidence>
<dbReference type="GO" id="GO:0005737">
    <property type="term" value="C:cytoplasm"/>
    <property type="evidence" value="ECO:0007669"/>
    <property type="project" value="TreeGrafter"/>
</dbReference>
<dbReference type="KEGG" id="abq:ABAZ39_18450"/>
<accession>A0A060DSM5</accession>
<evidence type="ECO:0000256" key="6">
    <source>
        <dbReference type="ARBA" id="ARBA00023004"/>
    </source>
</evidence>
<name>A0A060DSM5_9PROT</name>
<reference evidence="10 12" key="2">
    <citation type="submission" date="2018-01" db="EMBL/GenBank/DDBJ databases">
        <title>Whole genome sequence of Azospirillum brasilense REC3 isolated from strawberry roots.</title>
        <authorList>
            <person name="Fontana C.A."/>
            <person name="Salazar S.M."/>
            <person name="Bassi D."/>
            <person name="Puglisi E."/>
            <person name="Lovaisa N.C."/>
            <person name="Toffoli L.M."/>
            <person name="Pedraza R."/>
            <person name="Cocconcelli P.S."/>
        </authorList>
    </citation>
    <scope>NUCLEOTIDE SEQUENCE [LARGE SCALE GENOMIC DNA]</scope>
    <source>
        <strain evidence="10 12">REC3</strain>
        <plasmid evidence="10">p37unnamed</plasmid>
    </source>
</reference>
<keyword evidence="6" id="KW-0408">Iron</keyword>
<comment type="similarity">
    <text evidence="2">Belongs to the TfdA dioxygenase family.</text>
</comment>
<geneLocation type="plasmid" evidence="8 11">
    <name>AbAZ39_p1</name>
</geneLocation>
<keyword evidence="4 8" id="KW-0223">Dioxygenase</keyword>
<reference evidence="9 13" key="3">
    <citation type="submission" date="2024-11" db="EMBL/GenBank/DDBJ databases">
        <title>Draft genome sequences of two bacteria associated to sugarcane roots in Colombia.</title>
        <authorList>
            <person name="Pardo-Diaz S."/>
            <person name="Masmela-Mendoza J."/>
            <person name="Delgadillo-Duran P."/>
            <person name="Bautista E.J."/>
            <person name="Rojas-Tapias D.F."/>
        </authorList>
    </citation>
    <scope>NUCLEOTIDE SEQUENCE [LARGE SCALE GENOMIC DNA]</scope>
    <source>
        <strain evidence="9 13">Ap18</strain>
    </source>
</reference>
<dbReference type="OrthoDB" id="7346227at2"/>
<dbReference type="EMBL" id="JBJLSN010000069">
    <property type="protein sequence ID" value="MFL7905169.1"/>
    <property type="molecule type" value="Genomic_DNA"/>
</dbReference>
<geneLocation type="plasmid" evidence="10">
    <name>p37unnamed</name>
</geneLocation>
<protein>
    <submittedName>
        <fullName evidence="9">TauD/TfdA dioxygenase family protein</fullName>
    </submittedName>
    <submittedName>
        <fullName evidence="10">TauD/TfdA family dioxygenase</fullName>
    </submittedName>
    <submittedName>
        <fullName evidence="8">Taurine dioxygenase</fullName>
    </submittedName>
</protein>
<feature type="domain" description="TauD/TfdA-like" evidence="7">
    <location>
        <begin position="9"/>
        <end position="273"/>
    </location>
</feature>
<dbReference type="InterPro" id="IPR051323">
    <property type="entry name" value="AtsK-like"/>
</dbReference>
<evidence type="ECO:0000256" key="3">
    <source>
        <dbReference type="ARBA" id="ARBA00022723"/>
    </source>
</evidence>
<dbReference type="PANTHER" id="PTHR30468:SF5">
    <property type="entry name" value="ALPHA-KETOGLUTARATE-DEPENDENT SULFATE ESTER DIOXYGENASE"/>
    <property type="match status" value="1"/>
</dbReference>
<dbReference type="GO" id="GO:0046872">
    <property type="term" value="F:metal ion binding"/>
    <property type="evidence" value="ECO:0007669"/>
    <property type="project" value="UniProtKB-KW"/>
</dbReference>
<dbReference type="Gene3D" id="3.60.130.10">
    <property type="entry name" value="Clavaminate synthase-like"/>
    <property type="match status" value="1"/>
</dbReference>
<evidence type="ECO:0000256" key="5">
    <source>
        <dbReference type="ARBA" id="ARBA00023002"/>
    </source>
</evidence>
<evidence type="ECO:0000313" key="12">
    <source>
        <dbReference type="Proteomes" id="UP000236268"/>
    </source>
</evidence>
<gene>
    <name evidence="8" type="ORF">ABAZ39_18450</name>
    <name evidence="9" type="ORF">ACJ41P_28845</name>
    <name evidence="10" type="ORF">C1S70_30160</name>
</gene>
<dbReference type="PANTHER" id="PTHR30468">
    <property type="entry name" value="ALPHA-KETOGLUTARATE-DEPENDENT SULFONATE DIOXYGENASE"/>
    <property type="match status" value="1"/>
</dbReference>
<accession>A0A2K1FRP6</accession>
<evidence type="ECO:0000256" key="2">
    <source>
        <dbReference type="ARBA" id="ARBA00005896"/>
    </source>
</evidence>
<dbReference type="EMBL" id="POWG01000057">
    <property type="protein sequence ID" value="PNQ95202.1"/>
    <property type="molecule type" value="Genomic_DNA"/>
</dbReference>
<dbReference type="InterPro" id="IPR042098">
    <property type="entry name" value="TauD-like_sf"/>
</dbReference>
<dbReference type="InterPro" id="IPR003819">
    <property type="entry name" value="TauD/TfdA-like"/>
</dbReference>
<dbReference type="AlphaFoldDB" id="A0A060DSM5"/>
<keyword evidence="3" id="KW-0479">Metal-binding</keyword>
<keyword evidence="13" id="KW-1185">Reference proteome</keyword>
<evidence type="ECO:0000313" key="13">
    <source>
        <dbReference type="Proteomes" id="UP001628281"/>
    </source>
</evidence>